<name>A0A8E2WEF5_RHILI</name>
<proteinExistence type="predicted"/>
<accession>A0A8E2WEF5</accession>
<sequence>MLKNIMSIFAKVRFDAHLIDATRVEIPKGASVVRIAVKSSDPGMLYAGYHSYGDLNERWAEFQAGSGTAEIWVRQPVDESHIWLQIEKPRPKFFKIRSIQVVSMKEERNFSF</sequence>
<dbReference type="EMBL" id="QGGH01000002">
    <property type="protein sequence ID" value="PWJ92733.1"/>
    <property type="molecule type" value="Genomic_DNA"/>
</dbReference>
<protein>
    <submittedName>
        <fullName evidence="1">Uncharacterized protein</fullName>
    </submittedName>
</protein>
<comment type="caution">
    <text evidence="1">The sequence shown here is derived from an EMBL/GenBank/DDBJ whole genome shotgun (WGS) entry which is preliminary data.</text>
</comment>
<dbReference type="AlphaFoldDB" id="A0A8E2WEF5"/>
<dbReference type="RefSeq" id="WP_109662351.1">
    <property type="nucleotide sequence ID" value="NZ_QGGH01000002.1"/>
</dbReference>
<dbReference type="GeneID" id="61051547"/>
<dbReference type="Proteomes" id="UP000245631">
    <property type="component" value="Unassembled WGS sequence"/>
</dbReference>
<organism evidence="1 2">
    <name type="scientific">Rhizobium loti</name>
    <name type="common">Mesorhizobium loti</name>
    <dbReference type="NCBI Taxonomy" id="381"/>
    <lineage>
        <taxon>Bacteria</taxon>
        <taxon>Pseudomonadati</taxon>
        <taxon>Pseudomonadota</taxon>
        <taxon>Alphaproteobacteria</taxon>
        <taxon>Hyphomicrobiales</taxon>
        <taxon>Phyllobacteriaceae</taxon>
        <taxon>Mesorhizobium</taxon>
    </lineage>
</organism>
<reference evidence="1 2" key="1">
    <citation type="submission" date="2018-05" db="EMBL/GenBank/DDBJ databases">
        <title>Genomic Encyclopedia of Type Strains, Phase IV (KMG-IV): sequencing the most valuable type-strain genomes for metagenomic binning, comparative biology and taxonomic classification.</title>
        <authorList>
            <person name="Goeker M."/>
        </authorList>
    </citation>
    <scope>NUCLEOTIDE SEQUENCE [LARGE SCALE GENOMIC DNA]</scope>
    <source>
        <strain evidence="1 2">DSM 2626</strain>
    </source>
</reference>
<gene>
    <name evidence="1" type="ORF">C8D77_102508</name>
</gene>
<evidence type="ECO:0000313" key="1">
    <source>
        <dbReference type="EMBL" id="PWJ92733.1"/>
    </source>
</evidence>
<evidence type="ECO:0000313" key="2">
    <source>
        <dbReference type="Proteomes" id="UP000245631"/>
    </source>
</evidence>